<dbReference type="InterPro" id="IPR003462">
    <property type="entry name" value="ODC_Mu_crystall"/>
</dbReference>
<dbReference type="InterPro" id="IPR023401">
    <property type="entry name" value="ODC_N"/>
</dbReference>
<accession>A0A315ZEJ7</accession>
<dbReference type="Gene3D" id="3.40.50.720">
    <property type="entry name" value="NAD(P)-binding Rossmann-like Domain"/>
    <property type="match status" value="1"/>
</dbReference>
<dbReference type="AlphaFoldDB" id="A0A315ZEJ7"/>
<dbReference type="PANTHER" id="PTHR13812">
    <property type="entry name" value="KETIMINE REDUCTASE MU-CRYSTALLIN"/>
    <property type="match status" value="1"/>
</dbReference>
<sequence>MLQVDKGDVLHTLNFPSLIESLEKAFGRGEIRVPQRHHHEYVGNLGKNTSTLLLMPAWEEGGYLGVKLVTVSPDNHEFDLPSIQGVYLLMDAKTGIPLASIDAPSLTARRTAAASALASKLLSRKDSSSLLMIGTGSLAPELIRAHRTVRSIENVFIWGRRIEKAESVKQELAAEGIEVNVVSDYIEYLNKVDIISCATLSKTPLVFGKHLKEGQHIDLVGAYKPDMREADDALIKSVKLFVDSKTTAVKETGDLFIPMQEGSITFDHIIDDLFGLCSTGKTGRTNDQQITCFKSVGHALEDLVAARLVKENLEPETTFK</sequence>
<dbReference type="Pfam" id="PF02423">
    <property type="entry name" value="OCD_Mu_crystall"/>
    <property type="match status" value="1"/>
</dbReference>
<dbReference type="GO" id="GO:0019752">
    <property type="term" value="P:carboxylic acid metabolic process"/>
    <property type="evidence" value="ECO:0007669"/>
    <property type="project" value="UniProtKB-ARBA"/>
</dbReference>
<evidence type="ECO:0000313" key="2">
    <source>
        <dbReference type="EMBL" id="PWJ43752.1"/>
    </source>
</evidence>
<dbReference type="Gene3D" id="3.30.1780.10">
    <property type="entry name" value="ornithine cyclodeaminase, domain 1"/>
    <property type="match status" value="1"/>
</dbReference>
<evidence type="ECO:0000256" key="1">
    <source>
        <dbReference type="ARBA" id="ARBA00008903"/>
    </source>
</evidence>
<name>A0A315ZEJ7_SEDFL</name>
<dbReference type="FunFam" id="3.40.50.720:FF:000311">
    <property type="entry name" value="Ornithine cyclodeaminase"/>
    <property type="match status" value="1"/>
</dbReference>
<dbReference type="NCBIfam" id="NF004793">
    <property type="entry name" value="PRK06141.1"/>
    <property type="match status" value="1"/>
</dbReference>
<dbReference type="EMBL" id="QGDO01000001">
    <property type="protein sequence ID" value="PWJ43752.1"/>
    <property type="molecule type" value="Genomic_DNA"/>
</dbReference>
<dbReference type="OrthoDB" id="9792005at2"/>
<comment type="caution">
    <text evidence="2">The sequence shown here is derived from an EMBL/GenBank/DDBJ whole genome shotgun (WGS) entry which is preliminary data.</text>
</comment>
<dbReference type="SUPFAM" id="SSF51735">
    <property type="entry name" value="NAD(P)-binding Rossmann-fold domains"/>
    <property type="match status" value="1"/>
</dbReference>
<proteinExistence type="inferred from homology"/>
<reference evidence="2 3" key="1">
    <citation type="submission" date="2018-03" db="EMBL/GenBank/DDBJ databases">
        <title>Genomic Encyclopedia of Archaeal and Bacterial Type Strains, Phase II (KMG-II): from individual species to whole genera.</title>
        <authorList>
            <person name="Goeker M."/>
        </authorList>
    </citation>
    <scope>NUCLEOTIDE SEQUENCE [LARGE SCALE GENOMIC DNA]</scope>
    <source>
        <strain evidence="2 3">DSM 28229</strain>
    </source>
</reference>
<keyword evidence="3" id="KW-1185">Reference proteome</keyword>
<evidence type="ECO:0000313" key="3">
    <source>
        <dbReference type="Proteomes" id="UP000245535"/>
    </source>
</evidence>
<dbReference type="GO" id="GO:0016491">
    <property type="term" value="F:oxidoreductase activity"/>
    <property type="evidence" value="ECO:0007669"/>
    <property type="project" value="UniProtKB-ARBA"/>
</dbReference>
<dbReference type="PANTHER" id="PTHR13812:SF19">
    <property type="entry name" value="KETIMINE REDUCTASE MU-CRYSTALLIN"/>
    <property type="match status" value="1"/>
</dbReference>
<dbReference type="Proteomes" id="UP000245535">
    <property type="component" value="Unassembled WGS sequence"/>
</dbReference>
<organism evidence="2 3">
    <name type="scientific">Sediminitomix flava</name>
    <dbReference type="NCBI Taxonomy" id="379075"/>
    <lineage>
        <taxon>Bacteria</taxon>
        <taxon>Pseudomonadati</taxon>
        <taxon>Bacteroidota</taxon>
        <taxon>Cytophagia</taxon>
        <taxon>Cytophagales</taxon>
        <taxon>Flammeovirgaceae</taxon>
        <taxon>Sediminitomix</taxon>
    </lineage>
</organism>
<dbReference type="PIRSF" id="PIRSF001439">
    <property type="entry name" value="CryM"/>
    <property type="match status" value="1"/>
</dbReference>
<protein>
    <submittedName>
        <fullName evidence="2">Ornithine cyclodeaminase</fullName>
    </submittedName>
</protein>
<dbReference type="InterPro" id="IPR036291">
    <property type="entry name" value="NAD(P)-bd_dom_sf"/>
</dbReference>
<gene>
    <name evidence="2" type="ORF">BC781_10198</name>
</gene>
<dbReference type="GO" id="GO:0005737">
    <property type="term" value="C:cytoplasm"/>
    <property type="evidence" value="ECO:0007669"/>
    <property type="project" value="TreeGrafter"/>
</dbReference>
<comment type="similarity">
    <text evidence="1">Belongs to the ornithine cyclodeaminase/mu-crystallin family.</text>
</comment>
<dbReference type="RefSeq" id="WP_109615290.1">
    <property type="nucleotide sequence ID" value="NZ_QGDO01000001.1"/>
</dbReference>